<dbReference type="EMBL" id="GG745359">
    <property type="protein sequence ID" value="KNE69091.1"/>
    <property type="molecule type" value="Genomic_DNA"/>
</dbReference>
<gene>
    <name evidence="1" type="ORF">AMAG_19956</name>
</gene>
<sequence length="286" mass="31103">MDTRQNSTGAKNVAGVWYPPQGFLAGVGLYRLFCDGSVDDVFRLDNECHACPLNQDAHNELLAHSRRYGLVGPVQAHDARADPAATRTRIEATLNACRYHKDSGRAAEVLCVAFQEHFFNGKTRAPMPPVSGVSEANRGSVGLLIRADKFSFLAMGDLGYNGEILVARSLPNLLPSGYQLVVHKINHQGSKHSTVDHTARASLFSETAFKPCIVLTSHRLQAKPEHPDPAVTSAIMRHLDAEPCVALFSNRAPMGFAPANHTRVVTTGAHDANLGLDPFRSKLVDY</sequence>
<dbReference type="Gene3D" id="3.60.15.10">
    <property type="entry name" value="Ribonuclease Z/Hydroxyacylglutathione hydrolase-like"/>
    <property type="match status" value="1"/>
</dbReference>
<name>A0A0L0T2Y3_ALLM3</name>
<protein>
    <submittedName>
        <fullName evidence="1">Uncharacterized protein</fullName>
    </submittedName>
</protein>
<proteinExistence type="predicted"/>
<keyword evidence="2" id="KW-1185">Reference proteome</keyword>
<reference evidence="1 2" key="1">
    <citation type="submission" date="2009-11" db="EMBL/GenBank/DDBJ databases">
        <title>Annotation of Allomyces macrogynus ATCC 38327.</title>
        <authorList>
            <consortium name="The Broad Institute Genome Sequencing Platform"/>
            <person name="Russ C."/>
            <person name="Cuomo C."/>
            <person name="Burger G."/>
            <person name="Gray M.W."/>
            <person name="Holland P.W.H."/>
            <person name="King N."/>
            <person name="Lang F.B.F."/>
            <person name="Roger A.J."/>
            <person name="Ruiz-Trillo I."/>
            <person name="Young S.K."/>
            <person name="Zeng Q."/>
            <person name="Gargeya S."/>
            <person name="Fitzgerald M."/>
            <person name="Haas B."/>
            <person name="Abouelleil A."/>
            <person name="Alvarado L."/>
            <person name="Arachchi H.M."/>
            <person name="Berlin A."/>
            <person name="Chapman S.B."/>
            <person name="Gearin G."/>
            <person name="Goldberg J."/>
            <person name="Griggs A."/>
            <person name="Gujja S."/>
            <person name="Hansen M."/>
            <person name="Heiman D."/>
            <person name="Howarth C."/>
            <person name="Larimer J."/>
            <person name="Lui A."/>
            <person name="MacDonald P.J.P."/>
            <person name="McCowen C."/>
            <person name="Montmayeur A."/>
            <person name="Murphy C."/>
            <person name="Neiman D."/>
            <person name="Pearson M."/>
            <person name="Priest M."/>
            <person name="Roberts A."/>
            <person name="Saif S."/>
            <person name="Shea T."/>
            <person name="Sisk P."/>
            <person name="Stolte C."/>
            <person name="Sykes S."/>
            <person name="Wortman J."/>
            <person name="Nusbaum C."/>
            <person name="Birren B."/>
        </authorList>
    </citation>
    <scope>NUCLEOTIDE SEQUENCE [LARGE SCALE GENOMIC DNA]</scope>
    <source>
        <strain evidence="1 2">ATCC 38327</strain>
    </source>
</reference>
<accession>A0A0L0T2Y3</accession>
<dbReference type="Proteomes" id="UP000054350">
    <property type="component" value="Unassembled WGS sequence"/>
</dbReference>
<dbReference type="VEuPathDB" id="FungiDB:AMAG_19956"/>
<evidence type="ECO:0000313" key="2">
    <source>
        <dbReference type="Proteomes" id="UP000054350"/>
    </source>
</evidence>
<organism evidence="1 2">
    <name type="scientific">Allomyces macrogynus (strain ATCC 38327)</name>
    <name type="common">Allomyces javanicus var. macrogynus</name>
    <dbReference type="NCBI Taxonomy" id="578462"/>
    <lineage>
        <taxon>Eukaryota</taxon>
        <taxon>Fungi</taxon>
        <taxon>Fungi incertae sedis</taxon>
        <taxon>Blastocladiomycota</taxon>
        <taxon>Blastocladiomycetes</taxon>
        <taxon>Blastocladiales</taxon>
        <taxon>Blastocladiaceae</taxon>
        <taxon>Allomyces</taxon>
    </lineage>
</organism>
<reference evidence="2" key="2">
    <citation type="submission" date="2009-11" db="EMBL/GenBank/DDBJ databases">
        <title>The Genome Sequence of Allomyces macrogynus strain ATCC 38327.</title>
        <authorList>
            <consortium name="The Broad Institute Genome Sequencing Platform"/>
            <person name="Russ C."/>
            <person name="Cuomo C."/>
            <person name="Shea T."/>
            <person name="Young S.K."/>
            <person name="Zeng Q."/>
            <person name="Koehrsen M."/>
            <person name="Haas B."/>
            <person name="Borodovsky M."/>
            <person name="Guigo R."/>
            <person name="Alvarado L."/>
            <person name="Berlin A."/>
            <person name="Borenstein D."/>
            <person name="Chen Z."/>
            <person name="Engels R."/>
            <person name="Freedman E."/>
            <person name="Gellesch M."/>
            <person name="Goldberg J."/>
            <person name="Griggs A."/>
            <person name="Gujja S."/>
            <person name="Heiman D."/>
            <person name="Hepburn T."/>
            <person name="Howarth C."/>
            <person name="Jen D."/>
            <person name="Larson L."/>
            <person name="Lewis B."/>
            <person name="Mehta T."/>
            <person name="Park D."/>
            <person name="Pearson M."/>
            <person name="Roberts A."/>
            <person name="Saif S."/>
            <person name="Shenoy N."/>
            <person name="Sisk P."/>
            <person name="Stolte C."/>
            <person name="Sykes S."/>
            <person name="Walk T."/>
            <person name="White J."/>
            <person name="Yandava C."/>
            <person name="Burger G."/>
            <person name="Gray M.W."/>
            <person name="Holland P.W.H."/>
            <person name="King N."/>
            <person name="Lang F.B.F."/>
            <person name="Roger A.J."/>
            <person name="Ruiz-Trillo I."/>
            <person name="Lander E."/>
            <person name="Nusbaum C."/>
        </authorList>
    </citation>
    <scope>NUCLEOTIDE SEQUENCE [LARGE SCALE GENOMIC DNA]</scope>
    <source>
        <strain evidence="2">ATCC 38327</strain>
    </source>
</reference>
<evidence type="ECO:0000313" key="1">
    <source>
        <dbReference type="EMBL" id="KNE69091.1"/>
    </source>
</evidence>
<dbReference type="AlphaFoldDB" id="A0A0L0T2Y3"/>
<dbReference type="InterPro" id="IPR036866">
    <property type="entry name" value="RibonucZ/Hydroxyglut_hydro"/>
</dbReference>